<dbReference type="PATRIC" id="fig|55758.3.peg.1738"/>
<evidence type="ECO:0000256" key="4">
    <source>
        <dbReference type="ARBA" id="ARBA00022525"/>
    </source>
</evidence>
<evidence type="ECO:0000256" key="1">
    <source>
        <dbReference type="ARBA" id="ARBA00004196"/>
    </source>
</evidence>
<name>A0A166C421_9EURY</name>
<keyword evidence="12" id="KW-1185">Reference proteome</keyword>
<evidence type="ECO:0000256" key="7">
    <source>
        <dbReference type="ARBA" id="ARBA00023237"/>
    </source>
</evidence>
<dbReference type="Gene3D" id="3.10.620.30">
    <property type="match status" value="1"/>
</dbReference>
<dbReference type="STRING" id="55758.MBFIL_15380"/>
<dbReference type="PANTHER" id="PTHR11319:SF35">
    <property type="entry name" value="OUTER MEMBRANE PROTEIN PMPC-RELATED"/>
    <property type="match status" value="1"/>
</dbReference>
<dbReference type="RefSeq" id="WP_066973316.1">
    <property type="nucleotide sequence ID" value="NZ_LWMT01000257.1"/>
</dbReference>
<dbReference type="NCBIfam" id="TIGR01376">
    <property type="entry name" value="POMP_repeat"/>
    <property type="match status" value="1"/>
</dbReference>
<dbReference type="EMBL" id="LWMT01000257">
    <property type="protein sequence ID" value="KZX11067.1"/>
    <property type="molecule type" value="Genomic_DNA"/>
</dbReference>
<keyword evidence="7" id="KW-0998">Cell outer membrane</keyword>
<dbReference type="Pfam" id="PF01841">
    <property type="entry name" value="Transglut_core"/>
    <property type="match status" value="1"/>
</dbReference>
<dbReference type="AlphaFoldDB" id="A0A166C421"/>
<evidence type="ECO:0000256" key="5">
    <source>
        <dbReference type="ARBA" id="ARBA00022729"/>
    </source>
</evidence>
<dbReference type="Pfam" id="PF13229">
    <property type="entry name" value="Beta_helix"/>
    <property type="match status" value="1"/>
</dbReference>
<dbReference type="InterPro" id="IPR039448">
    <property type="entry name" value="Beta_helix"/>
</dbReference>
<feature type="compositionally biased region" description="Low complexity" evidence="8">
    <location>
        <begin position="378"/>
        <end position="390"/>
    </location>
</feature>
<evidence type="ECO:0000313" key="12">
    <source>
        <dbReference type="Proteomes" id="UP000077066"/>
    </source>
</evidence>
<comment type="subcellular location">
    <subcellularLocation>
        <location evidence="1">Cell envelope</location>
    </subcellularLocation>
    <subcellularLocation>
        <location evidence="2">Cell outer membrane</location>
    </subcellularLocation>
    <subcellularLocation>
        <location evidence="3">Secreted</location>
    </subcellularLocation>
</comment>
<evidence type="ECO:0000259" key="9">
    <source>
        <dbReference type="Pfam" id="PF01841"/>
    </source>
</evidence>
<organism evidence="11 12">
    <name type="scientific">Methanobrevibacter filiformis</name>
    <dbReference type="NCBI Taxonomy" id="55758"/>
    <lineage>
        <taxon>Archaea</taxon>
        <taxon>Methanobacteriati</taxon>
        <taxon>Methanobacteriota</taxon>
        <taxon>Methanomada group</taxon>
        <taxon>Methanobacteria</taxon>
        <taxon>Methanobacteriales</taxon>
        <taxon>Methanobacteriaceae</taxon>
        <taxon>Methanobrevibacter</taxon>
    </lineage>
</organism>
<sequence length="736" mass="81599">MIKLFLKVCFRNNKGDSGTGIFLARNADNSIIRNSQFIGNAGVRKGEDGFTEGGALDSHGSNTLVKNCTFRDNSAVRGGALCFNNGTGNVVIDSTFINNNAPDGGAIRLISTETSLQNNTFRNNYVNNNGGAIIVSSSKINMKKNIFINNKATKGQGGAIHIISGTFNISNSKFHNNTAKIGGSIYTNIVLSAINTIFKNNKASGNGGAIYSTKNLNINGGSVTSNTAIYGSGIYVKGALKISKTSFSGNLGKIFSVYISLSKNKINAGNKLTVKSSVKSGDNALGAIYSKGVVTKNGTNIKLSNKPPGKKIILRFNGKNYSRETDKTGIAKFKLDTKKLKGNYKATSTFVTKPKTLKAYKTVKILNVAKSNKKPKNTTHTNSNKKTSNNRPITAIGQSNKVTSLDKVHANMYIKPDTYKITHKKISYWNYKSAIVVNFEYYKIDERGWYIGDWNDKKQRVTSWKSIKPGKASGINWYLLNPNGEKWTVGNITTKFKNNTYNVTLFYMSVTKSKSISGLYKPYINYTYQCKLENSTKTISVLKLASYDVYFTDSSFSKARINELVNKKDGRVQVNNSRIKNVILNIFTGKNGYGSGISGELTPDKKIRKIFNWMNNKVKYKGYECSHLTATKVLSRMYNPKLKEHANCADQSILLVTLLRTAGIPAEFENWFGCRFGRSISGHVWVQAYWSNTKKYKLDTTSSRNGVNDINNWRGGRKDYSVKSNIIKLYLNEWRA</sequence>
<dbReference type="InterPro" id="IPR038765">
    <property type="entry name" value="Papain-like_cys_pep_sf"/>
</dbReference>
<dbReference type="Gene3D" id="2.160.20.10">
    <property type="entry name" value="Single-stranded right-handed beta-helix, Pectin lyase-like"/>
    <property type="match status" value="1"/>
</dbReference>
<proteinExistence type="predicted"/>
<evidence type="ECO:0000256" key="2">
    <source>
        <dbReference type="ARBA" id="ARBA00004442"/>
    </source>
</evidence>
<dbReference type="SUPFAM" id="SSF54001">
    <property type="entry name" value="Cysteine proteinases"/>
    <property type="match status" value="1"/>
</dbReference>
<comment type="caution">
    <text evidence="11">The sequence shown here is derived from an EMBL/GenBank/DDBJ whole genome shotgun (WGS) entry which is preliminary data.</text>
</comment>
<feature type="region of interest" description="Disordered" evidence="8">
    <location>
        <begin position="371"/>
        <end position="393"/>
    </location>
</feature>
<dbReference type="Proteomes" id="UP000077066">
    <property type="component" value="Unassembled WGS sequence"/>
</dbReference>
<gene>
    <name evidence="11" type="ORF">MBFIL_15380</name>
</gene>
<evidence type="ECO:0000256" key="8">
    <source>
        <dbReference type="SAM" id="MobiDB-lite"/>
    </source>
</evidence>
<dbReference type="GO" id="GO:0005576">
    <property type="term" value="C:extracellular region"/>
    <property type="evidence" value="ECO:0007669"/>
    <property type="project" value="UniProtKB-SubCell"/>
</dbReference>
<evidence type="ECO:0000256" key="3">
    <source>
        <dbReference type="ARBA" id="ARBA00004613"/>
    </source>
</evidence>
<evidence type="ECO:0000256" key="6">
    <source>
        <dbReference type="ARBA" id="ARBA00023136"/>
    </source>
</evidence>
<dbReference type="PANTHER" id="PTHR11319">
    <property type="entry name" value="G PROTEIN-COUPLED RECEPTOR-RELATED"/>
    <property type="match status" value="1"/>
</dbReference>
<dbReference type="SMART" id="SM00710">
    <property type="entry name" value="PbH1"/>
    <property type="match status" value="7"/>
</dbReference>
<dbReference type="SUPFAM" id="SSF51126">
    <property type="entry name" value="Pectin lyase-like"/>
    <property type="match status" value="1"/>
</dbReference>
<feature type="domain" description="Transglutaminase-like" evidence="9">
    <location>
        <begin position="597"/>
        <end position="692"/>
    </location>
</feature>
<evidence type="ECO:0000259" key="10">
    <source>
        <dbReference type="Pfam" id="PF13229"/>
    </source>
</evidence>
<reference evidence="11 12" key="1">
    <citation type="submission" date="2016-04" db="EMBL/GenBank/DDBJ databases">
        <title>Genome sequence of Methanobrevibacter filiformis DSM 11501.</title>
        <authorList>
            <person name="Poehlein A."/>
            <person name="Seedorf H."/>
            <person name="Daniel R."/>
        </authorList>
    </citation>
    <scope>NUCLEOTIDE SEQUENCE [LARGE SCALE GENOMIC DNA]</scope>
    <source>
        <strain evidence="11 12">DSM 11501</strain>
    </source>
</reference>
<dbReference type="InterPro" id="IPR006626">
    <property type="entry name" value="PbH1"/>
</dbReference>
<dbReference type="InterPro" id="IPR011050">
    <property type="entry name" value="Pectin_lyase_fold/virulence"/>
</dbReference>
<feature type="domain" description="Right handed beta helix" evidence="10">
    <location>
        <begin position="12"/>
        <end position="178"/>
    </location>
</feature>
<dbReference type="InterPro" id="IPR012334">
    <property type="entry name" value="Pectin_lyas_fold"/>
</dbReference>
<dbReference type="InterPro" id="IPR003368">
    <property type="entry name" value="POMP_repeat"/>
</dbReference>
<dbReference type="Pfam" id="PF02415">
    <property type="entry name" value="Chlam_PMP"/>
    <property type="match status" value="1"/>
</dbReference>
<keyword evidence="5" id="KW-0732">Signal</keyword>
<dbReference type="InterPro" id="IPR002931">
    <property type="entry name" value="Transglutaminase-like"/>
</dbReference>
<accession>A0A166C421</accession>
<keyword evidence="6" id="KW-0472">Membrane</keyword>
<dbReference type="OrthoDB" id="18481at2157"/>
<keyword evidence="4" id="KW-0964">Secreted</keyword>
<evidence type="ECO:0000313" key="11">
    <source>
        <dbReference type="EMBL" id="KZX11067.1"/>
    </source>
</evidence>
<protein>
    <submittedName>
        <fullName evidence="11">Transglutaminase-like superfamily protein</fullName>
    </submittedName>
</protein>